<feature type="domain" description="DNA methylase N-4/N-6" evidence="9">
    <location>
        <begin position="158"/>
        <end position="382"/>
    </location>
</feature>
<dbReference type="InterPro" id="IPR017985">
    <property type="entry name" value="MeTrfase_CN4_CS"/>
</dbReference>
<dbReference type="GO" id="GO:0032259">
    <property type="term" value="P:methylation"/>
    <property type="evidence" value="ECO:0007669"/>
    <property type="project" value="UniProtKB-KW"/>
</dbReference>
<dbReference type="PROSITE" id="PS00093">
    <property type="entry name" value="N4_MTASE"/>
    <property type="match status" value="1"/>
</dbReference>
<reference evidence="10 11" key="1">
    <citation type="journal article" date="1992" name="Lakartidningen">
        <title>[Penicillin V and not amoxicillin is the first choice preparation in acute otitis].</title>
        <authorList>
            <person name="Kamme C."/>
            <person name="Lundgren K."/>
            <person name="Prellner K."/>
        </authorList>
    </citation>
    <scope>NUCLEOTIDE SEQUENCE [LARGE SCALE GENOMIC DNA]</scope>
    <source>
        <strain evidence="10 11">PC5538III-hc</strain>
    </source>
</reference>
<comment type="caution">
    <text evidence="10">The sequence shown here is derived from an EMBL/GenBank/DDBJ whole genome shotgun (WGS) entry which is preliminary data.</text>
</comment>
<dbReference type="EC" id="2.1.1.-" evidence="8"/>
<accession>A0A5C8F128</accession>
<evidence type="ECO:0000313" key="11">
    <source>
        <dbReference type="Proteomes" id="UP000323176"/>
    </source>
</evidence>
<dbReference type="GO" id="GO:0015667">
    <property type="term" value="F:site-specific DNA-methyltransferase (cytosine-N4-specific) activity"/>
    <property type="evidence" value="ECO:0007669"/>
    <property type="project" value="UniProtKB-EC"/>
</dbReference>
<keyword evidence="4" id="KW-0949">S-adenosyl-L-methionine</keyword>
<organism evidence="10 11">
    <name type="scientific">Brachyspira pilosicoli</name>
    <name type="common">Serpulina pilosicoli</name>
    <dbReference type="NCBI Taxonomy" id="52584"/>
    <lineage>
        <taxon>Bacteria</taxon>
        <taxon>Pseudomonadati</taxon>
        <taxon>Spirochaetota</taxon>
        <taxon>Spirochaetia</taxon>
        <taxon>Brachyspirales</taxon>
        <taxon>Brachyspiraceae</taxon>
        <taxon>Brachyspira</taxon>
    </lineage>
</organism>
<keyword evidence="3 10" id="KW-0808">Transferase</keyword>
<comment type="catalytic activity">
    <reaction evidence="7">
        <text>a 2'-deoxycytidine in DNA + S-adenosyl-L-methionine = an N(4)-methyl-2'-deoxycytidine in DNA + S-adenosyl-L-homocysteine + H(+)</text>
        <dbReference type="Rhea" id="RHEA:16857"/>
        <dbReference type="Rhea" id="RHEA-COMP:11369"/>
        <dbReference type="Rhea" id="RHEA-COMP:13674"/>
        <dbReference type="ChEBI" id="CHEBI:15378"/>
        <dbReference type="ChEBI" id="CHEBI:57856"/>
        <dbReference type="ChEBI" id="CHEBI:59789"/>
        <dbReference type="ChEBI" id="CHEBI:85452"/>
        <dbReference type="ChEBI" id="CHEBI:137933"/>
        <dbReference type="EC" id="2.1.1.113"/>
    </reaction>
</comment>
<name>A0A5C8F128_BRAPL</name>
<dbReference type="GO" id="GO:0003677">
    <property type="term" value="F:DNA binding"/>
    <property type="evidence" value="ECO:0007669"/>
    <property type="project" value="UniProtKB-KW"/>
</dbReference>
<comment type="similarity">
    <text evidence="1">Belongs to the N(4)/N(6)-methyltransferase family. N(4) subfamily.</text>
</comment>
<proteinExistence type="inferred from homology"/>
<evidence type="ECO:0000256" key="2">
    <source>
        <dbReference type="ARBA" id="ARBA00022603"/>
    </source>
</evidence>
<dbReference type="EMBL" id="SAXY01000025">
    <property type="protein sequence ID" value="TXJ43955.1"/>
    <property type="molecule type" value="Genomic_DNA"/>
</dbReference>
<dbReference type="InterPro" id="IPR029063">
    <property type="entry name" value="SAM-dependent_MTases_sf"/>
</dbReference>
<dbReference type="InterPro" id="IPR002941">
    <property type="entry name" value="DNA_methylase_N4/N6"/>
</dbReference>
<protein>
    <recommendedName>
        <fullName evidence="8">Methyltransferase</fullName>
        <ecNumber evidence="8">2.1.1.-</ecNumber>
    </recommendedName>
</protein>
<dbReference type="PRINTS" id="PR00508">
    <property type="entry name" value="S21N4MTFRASE"/>
</dbReference>
<dbReference type="Gene3D" id="3.40.50.150">
    <property type="entry name" value="Vaccinia Virus protein VP39"/>
    <property type="match status" value="1"/>
</dbReference>
<evidence type="ECO:0000256" key="1">
    <source>
        <dbReference type="ARBA" id="ARBA00010203"/>
    </source>
</evidence>
<evidence type="ECO:0000256" key="8">
    <source>
        <dbReference type="RuleBase" id="RU362026"/>
    </source>
</evidence>
<evidence type="ECO:0000256" key="3">
    <source>
        <dbReference type="ARBA" id="ARBA00022679"/>
    </source>
</evidence>
<evidence type="ECO:0000256" key="4">
    <source>
        <dbReference type="ARBA" id="ARBA00022691"/>
    </source>
</evidence>
<evidence type="ECO:0000259" key="9">
    <source>
        <dbReference type="Pfam" id="PF01555"/>
    </source>
</evidence>
<keyword evidence="5" id="KW-0680">Restriction system</keyword>
<dbReference type="Pfam" id="PF01555">
    <property type="entry name" value="N6_N4_Mtase"/>
    <property type="match status" value="1"/>
</dbReference>
<evidence type="ECO:0000313" key="10">
    <source>
        <dbReference type="EMBL" id="TXJ43955.1"/>
    </source>
</evidence>
<keyword evidence="2 10" id="KW-0489">Methyltransferase</keyword>
<keyword evidence="6" id="KW-0238">DNA-binding</keyword>
<sequence length="391" mass="46214">MVNNISIIKNKYTLSDIKELGLKKSEENLDLLISMFNSSNYNIELRREIVSSIGRQKNDEKILNFIKNNVYSCNIMELVYQMYRTCLYKQKNNYSFRKLGDDIYNYFDNEVLIKMKEYYKYKSKSSASNTNRIKAITKPTLLCGDNIDTIKKIPDGEVQLIFTSPPYYNAREYSNYKSYKEYLNKMFLTLKECNRVLEDGRFIIINISPVITKRVGREFESIRYPIHFDFHNLLLKSNFYFVDEIQWIKPEVTVKNRNGGYQQTRMPLSYKPNCINESIMVYRKNSNFLLDKNIKKYSKSLANDKNIPIDTSNCWYISPKSSKVHPAVFPEELCRKILTYYSFKYDTVLDPFAGIGTFGKVALEMERLPILCEINKKYYDIILDKGFYDEI</sequence>
<evidence type="ECO:0000256" key="6">
    <source>
        <dbReference type="ARBA" id="ARBA00023125"/>
    </source>
</evidence>
<dbReference type="GO" id="GO:0008170">
    <property type="term" value="F:N-methyltransferase activity"/>
    <property type="evidence" value="ECO:0007669"/>
    <property type="project" value="InterPro"/>
</dbReference>
<gene>
    <name evidence="10" type="ORF">EPJ72_03715</name>
</gene>
<dbReference type="OrthoDB" id="9773571at2"/>
<dbReference type="SUPFAM" id="SSF53335">
    <property type="entry name" value="S-adenosyl-L-methionine-dependent methyltransferases"/>
    <property type="match status" value="1"/>
</dbReference>
<dbReference type="InterPro" id="IPR001091">
    <property type="entry name" value="RM_Methyltransferase"/>
</dbReference>
<evidence type="ECO:0000256" key="5">
    <source>
        <dbReference type="ARBA" id="ARBA00022747"/>
    </source>
</evidence>
<dbReference type="GO" id="GO:0009307">
    <property type="term" value="P:DNA restriction-modification system"/>
    <property type="evidence" value="ECO:0007669"/>
    <property type="project" value="UniProtKB-KW"/>
</dbReference>
<dbReference type="AlphaFoldDB" id="A0A5C8F128"/>
<evidence type="ECO:0000256" key="7">
    <source>
        <dbReference type="ARBA" id="ARBA00049120"/>
    </source>
</evidence>
<dbReference type="Proteomes" id="UP000323176">
    <property type="component" value="Unassembled WGS sequence"/>
</dbReference>